<dbReference type="EMBL" id="JBHULE010000019">
    <property type="protein sequence ID" value="MFD2563943.1"/>
    <property type="molecule type" value="Genomic_DNA"/>
</dbReference>
<evidence type="ECO:0008006" key="3">
    <source>
        <dbReference type="Google" id="ProtNLM"/>
    </source>
</evidence>
<proteinExistence type="predicted"/>
<protein>
    <recommendedName>
        <fullName evidence="3">Carboxypeptidase-like regulatory domain-containing protein</fullName>
    </recommendedName>
</protein>
<keyword evidence="2" id="KW-1185">Reference proteome</keyword>
<organism evidence="1 2">
    <name type="scientific">Aquimarina rubra</name>
    <dbReference type="NCBI Taxonomy" id="1920033"/>
    <lineage>
        <taxon>Bacteria</taxon>
        <taxon>Pseudomonadati</taxon>
        <taxon>Bacteroidota</taxon>
        <taxon>Flavobacteriia</taxon>
        <taxon>Flavobacteriales</taxon>
        <taxon>Flavobacteriaceae</taxon>
        <taxon>Aquimarina</taxon>
    </lineage>
</organism>
<name>A0ABW5LGI2_9FLAO</name>
<dbReference type="Proteomes" id="UP001597319">
    <property type="component" value="Unassembled WGS sequence"/>
</dbReference>
<accession>A0ABW5LGI2</accession>
<reference evidence="2" key="1">
    <citation type="journal article" date="2019" name="Int. J. Syst. Evol. Microbiol.">
        <title>The Global Catalogue of Microorganisms (GCM) 10K type strain sequencing project: providing services to taxonomists for standard genome sequencing and annotation.</title>
        <authorList>
            <consortium name="The Broad Institute Genomics Platform"/>
            <consortium name="The Broad Institute Genome Sequencing Center for Infectious Disease"/>
            <person name="Wu L."/>
            <person name="Ma J."/>
        </authorList>
    </citation>
    <scope>NUCLEOTIDE SEQUENCE [LARGE SCALE GENOMIC DNA]</scope>
    <source>
        <strain evidence="2">KCTC 52274</strain>
    </source>
</reference>
<evidence type="ECO:0000313" key="2">
    <source>
        <dbReference type="Proteomes" id="UP001597319"/>
    </source>
</evidence>
<evidence type="ECO:0000313" key="1">
    <source>
        <dbReference type="EMBL" id="MFD2563943.1"/>
    </source>
</evidence>
<dbReference type="RefSeq" id="WP_378293785.1">
    <property type="nucleotide sequence ID" value="NZ_JBHULE010000019.1"/>
</dbReference>
<comment type="caution">
    <text evidence="1">The sequence shown here is derived from an EMBL/GenBank/DDBJ whole genome shotgun (WGS) entry which is preliminary data.</text>
</comment>
<gene>
    <name evidence="1" type="ORF">ACFSR1_14780</name>
</gene>
<sequence length="251" mass="29064">MQKITYFSLLLITFSSFSQKTSWLKGRIMVDTLALEAINIVNLTQEIGTINNASGYFQIKANPGDEIVFSSVQFQLKKYVVKEEDLESNNFKVVLEAAVNELDEVRISQYSLSGDVQKDIEEIPTYEKNFPLWNAQQLKEMGVARPNDEQSPVQNLVLPSGNSMASVSVNLGFLKGKSRDVDFKTKITNIYKEEIFINELKIPETEFYNFLDFLKEETRIQSLLRRKDRLKILELLIHQSEKFREKYNIKE</sequence>